<sequence length="133" mass="15477">MFEEQQQRRLRRCTICGRYYRKSDKQKIAEAFQAKNDTTGISLPPWDYNVAPTSTQPIIRNSRDTNERELAALRWGLIPFFTKQISDVKGISTINARAETVAKAATVSAKIDLRTWRSYQDFASVLLTRRWIY</sequence>
<comment type="similarity">
    <text evidence="1 8">Belongs to the SOS response-associated peptidase family.</text>
</comment>
<dbReference type="EC" id="3.4.-.-" evidence="8"/>
<dbReference type="OrthoDB" id="9782620at2"/>
<dbReference type="GO" id="GO:0106300">
    <property type="term" value="P:protein-DNA covalent cross-linking repair"/>
    <property type="evidence" value="ECO:0007669"/>
    <property type="project" value="InterPro"/>
</dbReference>
<keyword evidence="5" id="KW-0190">Covalent protein-DNA linkage</keyword>
<evidence type="ECO:0000256" key="1">
    <source>
        <dbReference type="ARBA" id="ARBA00008136"/>
    </source>
</evidence>
<dbReference type="Proteomes" id="UP000292958">
    <property type="component" value="Unassembled WGS sequence"/>
</dbReference>
<dbReference type="InterPro" id="IPR036590">
    <property type="entry name" value="SRAP-like"/>
</dbReference>
<evidence type="ECO:0000313" key="9">
    <source>
        <dbReference type="EMBL" id="RZU40188.1"/>
    </source>
</evidence>
<evidence type="ECO:0000256" key="8">
    <source>
        <dbReference type="RuleBase" id="RU364100"/>
    </source>
</evidence>
<dbReference type="InterPro" id="IPR003738">
    <property type="entry name" value="SRAP"/>
</dbReference>
<evidence type="ECO:0000256" key="3">
    <source>
        <dbReference type="ARBA" id="ARBA00022763"/>
    </source>
</evidence>
<dbReference type="GO" id="GO:0008233">
    <property type="term" value="F:peptidase activity"/>
    <property type="evidence" value="ECO:0007669"/>
    <property type="project" value="UniProtKB-KW"/>
</dbReference>
<evidence type="ECO:0000256" key="4">
    <source>
        <dbReference type="ARBA" id="ARBA00022801"/>
    </source>
</evidence>
<dbReference type="AlphaFoldDB" id="A0A4Q7YRP8"/>
<dbReference type="Gene3D" id="3.90.1680.10">
    <property type="entry name" value="SOS response associated peptidase-like"/>
    <property type="match status" value="1"/>
</dbReference>
<keyword evidence="6" id="KW-0238">DNA-binding</keyword>
<dbReference type="GO" id="GO:0003697">
    <property type="term" value="F:single-stranded DNA binding"/>
    <property type="evidence" value="ECO:0007669"/>
    <property type="project" value="InterPro"/>
</dbReference>
<evidence type="ECO:0000313" key="10">
    <source>
        <dbReference type="Proteomes" id="UP000292958"/>
    </source>
</evidence>
<dbReference type="Pfam" id="PF02586">
    <property type="entry name" value="SRAP"/>
    <property type="match status" value="1"/>
</dbReference>
<accession>A0A4Q7YRP8</accession>
<dbReference type="PANTHER" id="PTHR13604">
    <property type="entry name" value="DC12-RELATED"/>
    <property type="match status" value="1"/>
</dbReference>
<dbReference type="SUPFAM" id="SSF143081">
    <property type="entry name" value="BB1717-like"/>
    <property type="match status" value="1"/>
</dbReference>
<keyword evidence="2 8" id="KW-0645">Protease</keyword>
<keyword evidence="7" id="KW-0456">Lyase</keyword>
<evidence type="ECO:0000256" key="5">
    <source>
        <dbReference type="ARBA" id="ARBA00023124"/>
    </source>
</evidence>
<keyword evidence="3" id="KW-0227">DNA damage</keyword>
<dbReference type="EMBL" id="SHKW01000001">
    <property type="protein sequence ID" value="RZU40188.1"/>
    <property type="molecule type" value="Genomic_DNA"/>
</dbReference>
<name>A0A4Q7YRP8_9BACT</name>
<comment type="caution">
    <text evidence="9">The sequence shown here is derived from an EMBL/GenBank/DDBJ whole genome shotgun (WGS) entry which is preliminary data.</text>
</comment>
<dbReference type="GO" id="GO:0006508">
    <property type="term" value="P:proteolysis"/>
    <property type="evidence" value="ECO:0007669"/>
    <property type="project" value="UniProtKB-KW"/>
</dbReference>
<evidence type="ECO:0000256" key="7">
    <source>
        <dbReference type="ARBA" id="ARBA00023239"/>
    </source>
</evidence>
<evidence type="ECO:0000256" key="2">
    <source>
        <dbReference type="ARBA" id="ARBA00022670"/>
    </source>
</evidence>
<gene>
    <name evidence="9" type="ORF">BDD14_1627</name>
</gene>
<keyword evidence="4 8" id="KW-0378">Hydrolase</keyword>
<protein>
    <recommendedName>
        <fullName evidence="8">Abasic site processing protein</fullName>
        <ecNumber evidence="8">3.4.-.-</ecNumber>
    </recommendedName>
</protein>
<dbReference type="PANTHER" id="PTHR13604:SF0">
    <property type="entry name" value="ABASIC SITE PROCESSING PROTEIN HMCES"/>
    <property type="match status" value="1"/>
</dbReference>
<organism evidence="9 10">
    <name type="scientific">Edaphobacter modestus</name>
    <dbReference type="NCBI Taxonomy" id="388466"/>
    <lineage>
        <taxon>Bacteria</taxon>
        <taxon>Pseudomonadati</taxon>
        <taxon>Acidobacteriota</taxon>
        <taxon>Terriglobia</taxon>
        <taxon>Terriglobales</taxon>
        <taxon>Acidobacteriaceae</taxon>
        <taxon>Edaphobacter</taxon>
    </lineage>
</organism>
<dbReference type="RefSeq" id="WP_130418289.1">
    <property type="nucleotide sequence ID" value="NZ_SHKW01000001.1"/>
</dbReference>
<proteinExistence type="inferred from homology"/>
<evidence type="ECO:0000256" key="6">
    <source>
        <dbReference type="ARBA" id="ARBA00023125"/>
    </source>
</evidence>
<keyword evidence="10" id="KW-1185">Reference proteome</keyword>
<dbReference type="GO" id="GO:0016829">
    <property type="term" value="F:lyase activity"/>
    <property type="evidence" value="ECO:0007669"/>
    <property type="project" value="UniProtKB-KW"/>
</dbReference>
<reference evidence="9 10" key="1">
    <citation type="submission" date="2019-02" db="EMBL/GenBank/DDBJ databases">
        <title>Genomic Encyclopedia of Archaeal and Bacterial Type Strains, Phase II (KMG-II): from individual species to whole genera.</title>
        <authorList>
            <person name="Goeker M."/>
        </authorList>
    </citation>
    <scope>NUCLEOTIDE SEQUENCE [LARGE SCALE GENOMIC DNA]</scope>
    <source>
        <strain evidence="9 10">DSM 18101</strain>
    </source>
</reference>